<evidence type="ECO:0000256" key="1">
    <source>
        <dbReference type="SAM" id="MobiDB-lite"/>
    </source>
</evidence>
<evidence type="ECO:0000313" key="3">
    <source>
        <dbReference type="Proteomes" id="UP000521943"/>
    </source>
</evidence>
<feature type="region of interest" description="Disordered" evidence="1">
    <location>
        <begin position="138"/>
        <end position="174"/>
    </location>
</feature>
<feature type="compositionally biased region" description="Basic and acidic residues" evidence="1">
    <location>
        <begin position="488"/>
        <end position="498"/>
    </location>
</feature>
<feature type="compositionally biased region" description="Pro residues" evidence="1">
    <location>
        <begin position="96"/>
        <end position="117"/>
    </location>
</feature>
<feature type="region of interest" description="Disordered" evidence="1">
    <location>
        <begin position="89"/>
        <end position="125"/>
    </location>
</feature>
<sequence length="579" mass="64878">MCQLQLTVKRDLSQNPALYPSPILFSISRMPPKNPRLAAAQGVSKRMHNERMKLAVAHAAKSVASSKASSSSIPGMKTSLAAALGGAKAPSAVPAKPSPSAPRAPVPPRPIRAPPAQPTNVPRSQLEEMQRKIAELEAYKTQREEQDKRPGRPPIEKPKGEPGRSGKNEKKPGYDLATAMEVSERHLEKIARELKFWMGKYGLPRGVSIDDTAYAELISKIYGEVARKFPDDFDNDHYPTLWPLRDILMLKLRNQRKNDADNARKRTRQEEADLAEREGRPISSPKKKKLAPKKVRDAEEQQSVEPRKPEESPVSSPNIGSTSPNLGASDAGAAADFDGGLEYTDADQSRVLRNQNLWALVGPVLRDAILDKMYDLPPDFAEYVSLSDEEKASWEARDSELAEELWGEDAGEPSRTWWQEALEERFADPDDFETIWEDFLDLYFDEYPDPRNDFCEEQEDEPIFQPKPTGVSLKRRIIDEEDDEEEQTEHPAKKEKIDPPQLPKAIENKEPVTSLPPTKPRPRPKPLKKRTDLEDDPIEGEKSTPEREMSPIVQNASGKAKGRAPPPSTRAPRVASKQK</sequence>
<organism evidence="2 3">
    <name type="scientific">Ephemerocybe angulata</name>
    <dbReference type="NCBI Taxonomy" id="980116"/>
    <lineage>
        <taxon>Eukaryota</taxon>
        <taxon>Fungi</taxon>
        <taxon>Dikarya</taxon>
        <taxon>Basidiomycota</taxon>
        <taxon>Agaricomycotina</taxon>
        <taxon>Agaricomycetes</taxon>
        <taxon>Agaricomycetidae</taxon>
        <taxon>Agaricales</taxon>
        <taxon>Agaricineae</taxon>
        <taxon>Psathyrellaceae</taxon>
        <taxon>Ephemerocybe</taxon>
    </lineage>
</organism>
<feature type="region of interest" description="Disordered" evidence="1">
    <location>
        <begin position="257"/>
        <end position="336"/>
    </location>
</feature>
<evidence type="ECO:0000313" key="2">
    <source>
        <dbReference type="EMBL" id="KAF6765780.1"/>
    </source>
</evidence>
<name>A0A8H6IHH8_9AGAR</name>
<feature type="compositionally biased region" description="Polar residues" evidence="1">
    <location>
        <begin position="313"/>
        <end position="326"/>
    </location>
</feature>
<gene>
    <name evidence="2" type="ORF">DFP72DRAFT_1058343</name>
</gene>
<comment type="caution">
    <text evidence="2">The sequence shown here is derived from an EMBL/GenBank/DDBJ whole genome shotgun (WGS) entry which is preliminary data.</text>
</comment>
<feature type="compositionally biased region" description="Basic and acidic residues" evidence="1">
    <location>
        <begin position="257"/>
        <end position="280"/>
    </location>
</feature>
<proteinExistence type="predicted"/>
<dbReference type="OrthoDB" id="10688974at2759"/>
<feature type="compositionally biased region" description="Basic and acidic residues" evidence="1">
    <location>
        <begin position="138"/>
        <end position="173"/>
    </location>
</feature>
<feature type="compositionally biased region" description="Low complexity" evidence="1">
    <location>
        <begin position="327"/>
        <end position="336"/>
    </location>
</feature>
<protein>
    <submittedName>
        <fullName evidence="2">Uncharacterized protein</fullName>
    </submittedName>
</protein>
<feature type="compositionally biased region" description="Basic and acidic residues" evidence="1">
    <location>
        <begin position="294"/>
        <end position="311"/>
    </location>
</feature>
<feature type="region of interest" description="Disordered" evidence="1">
    <location>
        <begin position="450"/>
        <end position="579"/>
    </location>
</feature>
<dbReference type="Proteomes" id="UP000521943">
    <property type="component" value="Unassembled WGS sequence"/>
</dbReference>
<keyword evidence="3" id="KW-1185">Reference proteome</keyword>
<dbReference type="EMBL" id="JACGCI010000002">
    <property type="protein sequence ID" value="KAF6765780.1"/>
    <property type="molecule type" value="Genomic_DNA"/>
</dbReference>
<accession>A0A8H6IHH8</accession>
<dbReference type="AlphaFoldDB" id="A0A8H6IHH8"/>
<reference evidence="2 3" key="1">
    <citation type="submission" date="2020-07" db="EMBL/GenBank/DDBJ databases">
        <title>Comparative genomics of pyrophilous fungi reveals a link between fire events and developmental genes.</title>
        <authorList>
            <consortium name="DOE Joint Genome Institute"/>
            <person name="Steindorff A.S."/>
            <person name="Carver A."/>
            <person name="Calhoun S."/>
            <person name="Stillman K."/>
            <person name="Liu H."/>
            <person name="Lipzen A."/>
            <person name="Pangilinan J."/>
            <person name="Labutti K."/>
            <person name="Bruns T.D."/>
            <person name="Grigoriev I.V."/>
        </authorList>
    </citation>
    <scope>NUCLEOTIDE SEQUENCE [LARGE SCALE GENOMIC DNA]</scope>
    <source>
        <strain evidence="2 3">CBS 144469</strain>
    </source>
</reference>
<feature type="compositionally biased region" description="Basic and acidic residues" evidence="1">
    <location>
        <begin position="539"/>
        <end position="549"/>
    </location>
</feature>